<comment type="caution">
    <text evidence="1">The sequence shown here is derived from an EMBL/GenBank/DDBJ whole genome shotgun (WGS) entry which is preliminary data.</text>
</comment>
<evidence type="ECO:0000313" key="2">
    <source>
        <dbReference type="Proteomes" id="UP001164250"/>
    </source>
</evidence>
<proteinExistence type="predicted"/>
<protein>
    <submittedName>
        <fullName evidence="1">Uncharacterized protein</fullName>
    </submittedName>
</protein>
<gene>
    <name evidence="1" type="ORF">Patl1_10604</name>
</gene>
<name>A0ACC1A9C6_9ROSI</name>
<dbReference type="EMBL" id="CM047908">
    <property type="protein sequence ID" value="KAJ0082973.1"/>
    <property type="molecule type" value="Genomic_DNA"/>
</dbReference>
<keyword evidence="2" id="KW-1185">Reference proteome</keyword>
<sequence>MEVNQKYVMPLLFLFLYLPFFISIPAARAAPTKQTDSKNTTFTAFYVFGDSTVDPGNNDYIDTAFRSNFPPYGKDFYNHMPTGRFSNGRLTTDFAASYAGIKESVPPYLDPTLSMEELITGVSFASAASGLDPLTARINVSLSHQHSSPIFCFIFFHFLFCFHFHQSVIDMAKQLEYFKEYKRKVQTTIGKQRMENHIKKAGFLISSGTNDFMVNYFSLPLRRQTFTVSAYQQFMLQTATQFIQSLWKEGARMIAVSGLPPMGCLPAVITLFSDNANILERGCIEKFNTVARDFNRMLQNEVNELNITNTLGARLYYVDIYAPLIDMIQGRSKVEFDDVSNGCCGTGYLEAAFLCNPESYVCADASKYVFWDSIHPTEETYGKIFNEFRFVLDNYFKM</sequence>
<dbReference type="Proteomes" id="UP001164250">
    <property type="component" value="Chromosome 12"/>
</dbReference>
<evidence type="ECO:0000313" key="1">
    <source>
        <dbReference type="EMBL" id="KAJ0082973.1"/>
    </source>
</evidence>
<accession>A0ACC1A9C6</accession>
<reference evidence="2" key="1">
    <citation type="journal article" date="2023" name="G3 (Bethesda)">
        <title>Genome assembly and association tests identify interacting loci associated with vigor, precocity, and sex in interspecific pistachio rootstocks.</title>
        <authorList>
            <person name="Palmer W."/>
            <person name="Jacygrad E."/>
            <person name="Sagayaradj S."/>
            <person name="Cavanaugh K."/>
            <person name="Han R."/>
            <person name="Bertier L."/>
            <person name="Beede B."/>
            <person name="Kafkas S."/>
            <person name="Golino D."/>
            <person name="Preece J."/>
            <person name="Michelmore R."/>
        </authorList>
    </citation>
    <scope>NUCLEOTIDE SEQUENCE [LARGE SCALE GENOMIC DNA]</scope>
</reference>
<organism evidence="1 2">
    <name type="scientific">Pistacia atlantica</name>
    <dbReference type="NCBI Taxonomy" id="434234"/>
    <lineage>
        <taxon>Eukaryota</taxon>
        <taxon>Viridiplantae</taxon>
        <taxon>Streptophyta</taxon>
        <taxon>Embryophyta</taxon>
        <taxon>Tracheophyta</taxon>
        <taxon>Spermatophyta</taxon>
        <taxon>Magnoliopsida</taxon>
        <taxon>eudicotyledons</taxon>
        <taxon>Gunneridae</taxon>
        <taxon>Pentapetalae</taxon>
        <taxon>rosids</taxon>
        <taxon>malvids</taxon>
        <taxon>Sapindales</taxon>
        <taxon>Anacardiaceae</taxon>
        <taxon>Pistacia</taxon>
    </lineage>
</organism>